<accession>A0ABU8NCQ7</accession>
<comment type="caution">
    <text evidence="1">The sequence shown here is derived from an EMBL/GenBank/DDBJ whole genome shotgun (WGS) entry which is preliminary data.</text>
</comment>
<protein>
    <submittedName>
        <fullName evidence="1">Uncharacterized protein</fullName>
    </submittedName>
</protein>
<dbReference type="Proteomes" id="UP001370100">
    <property type="component" value="Unassembled WGS sequence"/>
</dbReference>
<dbReference type="EMBL" id="JBBEGL010000007">
    <property type="protein sequence ID" value="MEJ2889448.1"/>
    <property type="molecule type" value="Genomic_DNA"/>
</dbReference>
<dbReference type="RefSeq" id="WP_337717035.1">
    <property type="nucleotide sequence ID" value="NZ_JBBEGL010000007.1"/>
</dbReference>
<sequence length="80" mass="8508">MAIDYSIGFQRANGTVSAKTFKLGSRHIAAGGSTVVTKTHSFRPITTRTYYPGPHDVTVQANGVLSPSGTFVLERPDGDP</sequence>
<evidence type="ECO:0000313" key="2">
    <source>
        <dbReference type="Proteomes" id="UP001370100"/>
    </source>
</evidence>
<proteinExistence type="predicted"/>
<reference evidence="1 2" key="1">
    <citation type="submission" date="2024-03" db="EMBL/GenBank/DDBJ databases">
        <title>Actinomycetospora sp. OC33-EN06, a novel actinomycete isolated from wild orchid (Aerides multiflora).</title>
        <authorList>
            <person name="Suriyachadkun C."/>
        </authorList>
    </citation>
    <scope>NUCLEOTIDE SEQUENCE [LARGE SCALE GENOMIC DNA]</scope>
    <source>
        <strain evidence="1 2">OC33-EN06</strain>
    </source>
</reference>
<gene>
    <name evidence="1" type="ORF">WCD41_23510</name>
</gene>
<name>A0ABU8NCQ7_9PSEU</name>
<keyword evidence="2" id="KW-1185">Reference proteome</keyword>
<evidence type="ECO:0000313" key="1">
    <source>
        <dbReference type="EMBL" id="MEJ2889448.1"/>
    </source>
</evidence>
<organism evidence="1 2">
    <name type="scientific">Actinomycetospora aeridis</name>
    <dbReference type="NCBI Taxonomy" id="3129231"/>
    <lineage>
        <taxon>Bacteria</taxon>
        <taxon>Bacillati</taxon>
        <taxon>Actinomycetota</taxon>
        <taxon>Actinomycetes</taxon>
        <taxon>Pseudonocardiales</taxon>
        <taxon>Pseudonocardiaceae</taxon>
        <taxon>Actinomycetospora</taxon>
    </lineage>
</organism>